<keyword evidence="4" id="KW-0547">Nucleotide-binding</keyword>
<dbReference type="EMBL" id="NMTY01000025">
    <property type="protein sequence ID" value="PDX80710.1"/>
    <property type="molecule type" value="Genomic_DNA"/>
</dbReference>
<dbReference type="Gene3D" id="3.90.190.20">
    <property type="entry name" value="Mur ligase, C-terminal domain"/>
    <property type="match status" value="1"/>
</dbReference>
<evidence type="ECO:0000313" key="8">
    <source>
        <dbReference type="Proteomes" id="UP000220005"/>
    </source>
</evidence>
<accession>A0A2A7ANI9</accession>
<dbReference type="GO" id="GO:0008841">
    <property type="term" value="F:dihydrofolate synthase activity"/>
    <property type="evidence" value="ECO:0007669"/>
    <property type="project" value="TreeGrafter"/>
</dbReference>
<dbReference type="RefSeq" id="WP_097839992.1">
    <property type="nucleotide sequence ID" value="NZ_NMTY01000025.1"/>
</dbReference>
<dbReference type="GO" id="GO:0005524">
    <property type="term" value="F:ATP binding"/>
    <property type="evidence" value="ECO:0007669"/>
    <property type="project" value="UniProtKB-KW"/>
</dbReference>
<comment type="caution">
    <text evidence="7">The sequence shown here is derived from an EMBL/GenBank/DDBJ whole genome shotgun (WGS) entry which is preliminary data.</text>
</comment>
<evidence type="ECO:0000256" key="2">
    <source>
        <dbReference type="ARBA" id="ARBA00022598"/>
    </source>
</evidence>
<evidence type="ECO:0000256" key="5">
    <source>
        <dbReference type="ARBA" id="ARBA00022840"/>
    </source>
</evidence>
<dbReference type="GO" id="GO:0046872">
    <property type="term" value="F:metal ion binding"/>
    <property type="evidence" value="ECO:0007669"/>
    <property type="project" value="UniProtKB-KW"/>
</dbReference>
<comment type="similarity">
    <text evidence="1">Belongs to the folylpolyglutamate synthase family.</text>
</comment>
<evidence type="ECO:0000313" key="7">
    <source>
        <dbReference type="EMBL" id="PDX80710.1"/>
    </source>
</evidence>
<evidence type="ECO:0000256" key="3">
    <source>
        <dbReference type="ARBA" id="ARBA00022723"/>
    </source>
</evidence>
<keyword evidence="3" id="KW-0479">Metal-binding</keyword>
<evidence type="ECO:0000256" key="1">
    <source>
        <dbReference type="ARBA" id="ARBA00008276"/>
    </source>
</evidence>
<dbReference type="SUPFAM" id="SSF53244">
    <property type="entry name" value="MurD-like peptide ligases, peptide-binding domain"/>
    <property type="match status" value="1"/>
</dbReference>
<reference evidence="7 8" key="1">
    <citation type="journal article" date="2017" name="Front. Microbiol.">
        <title>New Insights into the Diversity of the Genus Faecalibacterium.</title>
        <authorList>
            <person name="Benevides L."/>
            <person name="Burman S."/>
            <person name="Martin R."/>
            <person name="Robert V."/>
            <person name="Thomas M."/>
            <person name="Miquel S."/>
            <person name="Chain F."/>
            <person name="Sokol H."/>
            <person name="Bermudez-Humaran L.G."/>
            <person name="Morrison M."/>
            <person name="Langella P."/>
            <person name="Azevedo V.A."/>
            <person name="Chatel J.M."/>
            <person name="Soares S."/>
        </authorList>
    </citation>
    <scope>NUCLEOTIDE SEQUENCE [LARGE SCALE GENOMIC DNA]</scope>
    <source>
        <strain evidence="7 8">CNCM I 4575</strain>
    </source>
</reference>
<dbReference type="InterPro" id="IPR036565">
    <property type="entry name" value="Mur-like_cat_sf"/>
</dbReference>
<dbReference type="GO" id="GO:0004326">
    <property type="term" value="F:tetrahydrofolylpolyglutamate synthase activity"/>
    <property type="evidence" value="ECO:0007669"/>
    <property type="project" value="InterPro"/>
</dbReference>
<keyword evidence="6" id="KW-0460">Magnesium</keyword>
<dbReference type="Proteomes" id="UP000220005">
    <property type="component" value="Unassembled WGS sequence"/>
</dbReference>
<dbReference type="InterPro" id="IPR001645">
    <property type="entry name" value="Folylpolyglutamate_synth"/>
</dbReference>
<dbReference type="AlphaFoldDB" id="A0A2A7ANI9"/>
<dbReference type="PANTHER" id="PTHR11136:SF0">
    <property type="entry name" value="DIHYDROFOLATE SYNTHETASE-RELATED"/>
    <property type="match status" value="1"/>
</dbReference>
<evidence type="ECO:0000256" key="6">
    <source>
        <dbReference type="ARBA" id="ARBA00022842"/>
    </source>
</evidence>
<sequence>MTIDRANEYFAALPEGFAPAEELRAALPAAAQQVAYVGAAGTAGKTASAALIAAVLKAAGFVTGLYHAGCEPLAQRIRINGNPVDAGLLCTAAEQLSSRKPLPRAAAELAAAAICFGAAGCRLAVVELPDAGLAEALAHMPVCVVTSIGPDGVSRSLERSAALAAGVMREGAICVTAPDQPKAVLSELIVAAGREDCELVVPDPDDITFLEAEKFTSKVDYGGYTAPLAFLGRHAAGSAAIAVETALALCKKGLDIPDEAILEGLAAVENRSSIRVLSQRPLIVLDACHTPQQAMALLRVLNMAKVRHLSAIIGLTEEEGAEAFFTALETGLTPEEQKKDKGSMPGMRENPFDKVFLVTPKGTEDALTERLLEKARYHFDAELCESLEEAIGLAKAGSRRGLLICGSEAIALEAAAQLENR</sequence>
<dbReference type="GO" id="GO:0005737">
    <property type="term" value="C:cytoplasm"/>
    <property type="evidence" value="ECO:0007669"/>
    <property type="project" value="TreeGrafter"/>
</dbReference>
<dbReference type="Gene3D" id="3.40.1190.10">
    <property type="entry name" value="Mur-like, catalytic domain"/>
    <property type="match status" value="1"/>
</dbReference>
<proteinExistence type="inferred from homology"/>
<dbReference type="SUPFAM" id="SSF53623">
    <property type="entry name" value="MurD-like peptide ligases, catalytic domain"/>
    <property type="match status" value="1"/>
</dbReference>
<dbReference type="PANTHER" id="PTHR11136">
    <property type="entry name" value="FOLYLPOLYGLUTAMATE SYNTHASE-RELATED"/>
    <property type="match status" value="1"/>
</dbReference>
<dbReference type="InterPro" id="IPR036615">
    <property type="entry name" value="Mur_ligase_C_dom_sf"/>
</dbReference>
<keyword evidence="2" id="KW-0436">Ligase</keyword>
<organism evidence="7 8">
    <name type="scientific">Faecalibacterium prausnitzii</name>
    <dbReference type="NCBI Taxonomy" id="853"/>
    <lineage>
        <taxon>Bacteria</taxon>
        <taxon>Bacillati</taxon>
        <taxon>Bacillota</taxon>
        <taxon>Clostridia</taxon>
        <taxon>Eubacteriales</taxon>
        <taxon>Oscillospiraceae</taxon>
        <taxon>Faecalibacterium</taxon>
    </lineage>
</organism>
<evidence type="ECO:0000256" key="4">
    <source>
        <dbReference type="ARBA" id="ARBA00022741"/>
    </source>
</evidence>
<name>A0A2A7ANI9_9FIRM</name>
<protein>
    <submittedName>
        <fullName evidence="7">Folylpolyglutamate synthase</fullName>
    </submittedName>
</protein>
<keyword evidence="5" id="KW-0067">ATP-binding</keyword>
<gene>
    <name evidence="7" type="ORF">CGS58_11765</name>
</gene>